<reference evidence="2" key="1">
    <citation type="submission" date="2021-01" db="UniProtKB">
        <authorList>
            <consortium name="EnsemblPlants"/>
        </authorList>
    </citation>
    <scope>IDENTIFICATION</scope>
</reference>
<feature type="compositionally biased region" description="Polar residues" evidence="1">
    <location>
        <begin position="11"/>
        <end position="20"/>
    </location>
</feature>
<name>A0A7N0RAQ8_KALFE</name>
<dbReference type="Gramene" id="Kaladp0005s0065.1.v1.1">
    <property type="protein sequence ID" value="Kaladp0005s0065.1.v1.1"/>
    <property type="gene ID" value="Kaladp0005s0065.v1.1"/>
</dbReference>
<feature type="region of interest" description="Disordered" evidence="1">
    <location>
        <begin position="11"/>
        <end position="56"/>
    </location>
</feature>
<dbReference type="AlphaFoldDB" id="A0A7N0RAQ8"/>
<evidence type="ECO:0000256" key="1">
    <source>
        <dbReference type="SAM" id="MobiDB-lite"/>
    </source>
</evidence>
<dbReference type="EnsemblPlants" id="Kaladp0005s0065.1.v1.1">
    <property type="protein sequence ID" value="Kaladp0005s0065.1.v1.1"/>
    <property type="gene ID" value="Kaladp0005s0065.v1.1"/>
</dbReference>
<accession>A0A7N0RAQ8</accession>
<proteinExistence type="predicted"/>
<keyword evidence="3" id="KW-1185">Reference proteome</keyword>
<evidence type="ECO:0000313" key="2">
    <source>
        <dbReference type="EnsemblPlants" id="Kaladp0005s0065.1.v1.1"/>
    </source>
</evidence>
<protein>
    <submittedName>
        <fullName evidence="2">Uncharacterized protein</fullName>
    </submittedName>
</protein>
<feature type="compositionally biased region" description="Low complexity" evidence="1">
    <location>
        <begin position="21"/>
        <end position="37"/>
    </location>
</feature>
<sequence>MSSRMITLTQVMATNNNSQTAPSSQGSNAAAAASAAAPRFTVTQDHASPRHSAQDQQGMSSICVSLSQFVQLGILDKFQHRLDDFIHILKNESLDQRILIYYLFNFE</sequence>
<dbReference type="Proteomes" id="UP000594263">
    <property type="component" value="Unplaced"/>
</dbReference>
<organism evidence="2 3">
    <name type="scientific">Kalanchoe fedtschenkoi</name>
    <name type="common">Lavender scallops</name>
    <name type="synonym">South American air plant</name>
    <dbReference type="NCBI Taxonomy" id="63787"/>
    <lineage>
        <taxon>Eukaryota</taxon>
        <taxon>Viridiplantae</taxon>
        <taxon>Streptophyta</taxon>
        <taxon>Embryophyta</taxon>
        <taxon>Tracheophyta</taxon>
        <taxon>Spermatophyta</taxon>
        <taxon>Magnoliopsida</taxon>
        <taxon>eudicotyledons</taxon>
        <taxon>Gunneridae</taxon>
        <taxon>Pentapetalae</taxon>
        <taxon>Saxifragales</taxon>
        <taxon>Crassulaceae</taxon>
        <taxon>Kalanchoe</taxon>
    </lineage>
</organism>
<evidence type="ECO:0000313" key="3">
    <source>
        <dbReference type="Proteomes" id="UP000594263"/>
    </source>
</evidence>